<name>A0A6H5FYR6_9HEMI</name>
<dbReference type="Proteomes" id="UP000479000">
    <property type="component" value="Unassembled WGS sequence"/>
</dbReference>
<sequence>MRDGSRRVEIVVIEEPLDDDDLRNTKTAQTDIQMKPKAESPAPAVEASTTFMSATLSETSLRPGRSSVKPVPKET</sequence>
<dbReference type="EMBL" id="CADCXU010001978">
    <property type="protein sequence ID" value="CAA9994412.1"/>
    <property type="molecule type" value="Genomic_DNA"/>
</dbReference>
<feature type="region of interest" description="Disordered" evidence="1">
    <location>
        <begin position="56"/>
        <end position="75"/>
    </location>
</feature>
<reference evidence="2 3" key="1">
    <citation type="submission" date="2020-02" db="EMBL/GenBank/DDBJ databases">
        <authorList>
            <person name="Ferguson B K."/>
        </authorList>
    </citation>
    <scope>NUCLEOTIDE SEQUENCE [LARGE SCALE GENOMIC DNA]</scope>
</reference>
<keyword evidence="3" id="KW-1185">Reference proteome</keyword>
<proteinExistence type="predicted"/>
<dbReference type="AlphaFoldDB" id="A0A6H5FYR6"/>
<protein>
    <submittedName>
        <fullName evidence="2">Uncharacterized protein</fullName>
    </submittedName>
</protein>
<evidence type="ECO:0000256" key="1">
    <source>
        <dbReference type="SAM" id="MobiDB-lite"/>
    </source>
</evidence>
<evidence type="ECO:0000313" key="3">
    <source>
        <dbReference type="Proteomes" id="UP000479000"/>
    </source>
</evidence>
<evidence type="ECO:0000313" key="2">
    <source>
        <dbReference type="EMBL" id="CAA9994412.1"/>
    </source>
</evidence>
<organism evidence="2 3">
    <name type="scientific">Nesidiocoris tenuis</name>
    <dbReference type="NCBI Taxonomy" id="355587"/>
    <lineage>
        <taxon>Eukaryota</taxon>
        <taxon>Metazoa</taxon>
        <taxon>Ecdysozoa</taxon>
        <taxon>Arthropoda</taxon>
        <taxon>Hexapoda</taxon>
        <taxon>Insecta</taxon>
        <taxon>Pterygota</taxon>
        <taxon>Neoptera</taxon>
        <taxon>Paraneoptera</taxon>
        <taxon>Hemiptera</taxon>
        <taxon>Heteroptera</taxon>
        <taxon>Panheteroptera</taxon>
        <taxon>Cimicomorpha</taxon>
        <taxon>Miridae</taxon>
        <taxon>Dicyphina</taxon>
        <taxon>Nesidiocoris</taxon>
    </lineage>
</organism>
<accession>A0A6H5FYR6</accession>
<gene>
    <name evidence="2" type="ORF">NTEN_LOCUS1228</name>
</gene>